<feature type="domain" description="Core-binding (CB)" evidence="8">
    <location>
        <begin position="99"/>
        <end position="180"/>
    </location>
</feature>
<keyword evidence="4" id="KW-0233">DNA recombination</keyword>
<evidence type="ECO:0000256" key="5">
    <source>
        <dbReference type="PROSITE-ProRule" id="PRU01248"/>
    </source>
</evidence>
<evidence type="ECO:0000259" key="7">
    <source>
        <dbReference type="PROSITE" id="PS51898"/>
    </source>
</evidence>
<gene>
    <name evidence="9" type="ORF">EKD02_02700</name>
</gene>
<accession>A0A432AWL9</accession>
<dbReference type="EMBL" id="RXYK01000003">
    <property type="protein sequence ID" value="RTY39030.1"/>
    <property type="molecule type" value="Genomic_DNA"/>
</dbReference>
<dbReference type="Proteomes" id="UP000279908">
    <property type="component" value="Unassembled WGS sequence"/>
</dbReference>
<keyword evidence="3 5" id="KW-0238">DNA-binding</keyword>
<dbReference type="PANTHER" id="PTHR30629:SF2">
    <property type="entry name" value="PROPHAGE INTEGRASE INTS-RELATED"/>
    <property type="match status" value="1"/>
</dbReference>
<dbReference type="Pfam" id="PF22022">
    <property type="entry name" value="Phage_int_M"/>
    <property type="match status" value="1"/>
</dbReference>
<dbReference type="InterPro" id="IPR053876">
    <property type="entry name" value="Phage_int_M"/>
</dbReference>
<protein>
    <submittedName>
        <fullName evidence="9">DUF4102 domain-containing protein</fullName>
    </submittedName>
</protein>
<dbReference type="PROSITE" id="PS51900">
    <property type="entry name" value="CB"/>
    <property type="match status" value="1"/>
</dbReference>
<evidence type="ECO:0000256" key="3">
    <source>
        <dbReference type="ARBA" id="ARBA00023125"/>
    </source>
</evidence>
<dbReference type="Gene3D" id="1.10.150.130">
    <property type="match status" value="1"/>
</dbReference>
<feature type="compositionally biased region" description="Basic and acidic residues" evidence="6">
    <location>
        <begin position="11"/>
        <end position="20"/>
    </location>
</feature>
<dbReference type="Pfam" id="PF13356">
    <property type="entry name" value="Arm-DNA-bind_3"/>
    <property type="match status" value="1"/>
</dbReference>
<evidence type="ECO:0000313" key="10">
    <source>
        <dbReference type="Proteomes" id="UP000279908"/>
    </source>
</evidence>
<dbReference type="Gene3D" id="1.10.443.10">
    <property type="entry name" value="Intergrase catalytic core"/>
    <property type="match status" value="1"/>
</dbReference>
<comment type="caution">
    <text evidence="9">The sequence shown here is derived from an EMBL/GenBank/DDBJ whole genome shotgun (WGS) entry which is preliminary data.</text>
</comment>
<dbReference type="InterPro" id="IPR025166">
    <property type="entry name" value="Integrase_DNA_bind_dom"/>
</dbReference>
<comment type="similarity">
    <text evidence="1">Belongs to the 'phage' integrase family.</text>
</comment>
<dbReference type="PROSITE" id="PS51898">
    <property type="entry name" value="TYR_RECOMBINASE"/>
    <property type="match status" value="1"/>
</dbReference>
<reference evidence="9 10" key="1">
    <citation type="submission" date="2018-12" db="EMBL/GenBank/DDBJ databases">
        <authorList>
            <person name="Lunina O.N."/>
            <person name="Grouzdev D.S."/>
            <person name="Gorlenko V.M."/>
            <person name="Savvichev A.S."/>
        </authorList>
    </citation>
    <scope>NUCLEOTIDE SEQUENCE [LARGE SCALE GENOMIC DNA]</scope>
    <source>
        <strain evidence="9 10">BrKhr-17</strain>
    </source>
</reference>
<dbReference type="Gene3D" id="3.30.160.390">
    <property type="entry name" value="Integrase, DNA-binding domain"/>
    <property type="match status" value="1"/>
</dbReference>
<evidence type="ECO:0000256" key="6">
    <source>
        <dbReference type="SAM" id="MobiDB-lite"/>
    </source>
</evidence>
<evidence type="ECO:0000259" key="8">
    <source>
        <dbReference type="PROSITE" id="PS51900"/>
    </source>
</evidence>
<dbReference type="PANTHER" id="PTHR30629">
    <property type="entry name" value="PROPHAGE INTEGRASE"/>
    <property type="match status" value="1"/>
</dbReference>
<evidence type="ECO:0000256" key="4">
    <source>
        <dbReference type="ARBA" id="ARBA00023172"/>
    </source>
</evidence>
<dbReference type="CDD" id="cd00801">
    <property type="entry name" value="INT_P4_C"/>
    <property type="match status" value="1"/>
</dbReference>
<dbReference type="InterPro" id="IPR044068">
    <property type="entry name" value="CB"/>
</dbReference>
<keyword evidence="2" id="KW-0229">DNA integration</keyword>
<feature type="region of interest" description="Disordered" evidence="6">
    <location>
        <begin position="1"/>
        <end position="20"/>
    </location>
</feature>
<dbReference type="GO" id="GO:0003677">
    <property type="term" value="F:DNA binding"/>
    <property type="evidence" value="ECO:0007669"/>
    <property type="project" value="UniProtKB-UniRule"/>
</dbReference>
<proteinExistence type="inferred from homology"/>
<dbReference type="InterPro" id="IPR013762">
    <property type="entry name" value="Integrase-like_cat_sf"/>
</dbReference>
<dbReference type="SUPFAM" id="SSF56349">
    <property type="entry name" value="DNA breaking-rejoining enzymes"/>
    <property type="match status" value="1"/>
</dbReference>
<organism evidence="9 10">
    <name type="scientific">Chlorobium phaeovibrioides</name>
    <dbReference type="NCBI Taxonomy" id="1094"/>
    <lineage>
        <taxon>Bacteria</taxon>
        <taxon>Pseudomonadati</taxon>
        <taxon>Chlorobiota</taxon>
        <taxon>Chlorobiia</taxon>
        <taxon>Chlorobiales</taxon>
        <taxon>Chlorobiaceae</taxon>
        <taxon>Chlorobium/Pelodictyon group</taxon>
        <taxon>Chlorobium</taxon>
    </lineage>
</organism>
<dbReference type="InterPro" id="IPR050808">
    <property type="entry name" value="Phage_Integrase"/>
</dbReference>
<dbReference type="InterPro" id="IPR011010">
    <property type="entry name" value="DNA_brk_join_enz"/>
</dbReference>
<evidence type="ECO:0000256" key="2">
    <source>
        <dbReference type="ARBA" id="ARBA00022908"/>
    </source>
</evidence>
<evidence type="ECO:0000313" key="9">
    <source>
        <dbReference type="EMBL" id="RTY39030.1"/>
    </source>
</evidence>
<feature type="domain" description="Tyr recombinase" evidence="7">
    <location>
        <begin position="206"/>
        <end position="389"/>
    </location>
</feature>
<evidence type="ECO:0000256" key="1">
    <source>
        <dbReference type="ARBA" id="ARBA00008857"/>
    </source>
</evidence>
<dbReference type="Pfam" id="PF00589">
    <property type="entry name" value="Phage_integrase"/>
    <property type="match status" value="1"/>
</dbReference>
<sequence>MPRQTAPLSARRVDTVKPGDKPTKLFDGGGLFLLVTPPGGKLWRLKYLFDGKEKTLALGKYPYVTLEMARKGRQDAREHLAQGIDPSTLKEKAGRAAIVTVESVAHDWIKVAAANWTEGHTQTVRSRMNMYVIPPLGNRHITEITARDIMEVLRQIEASGLYDTAHRIRSLFEQIFTYAMITGVEGVTGNPASGLSRALMNPPTKHMSAILDPKELSRLLLDIDGYSGSFTVRCALKLAPMLFVRPGELRKMQWEHIDIEAALWTIPAEEMKMRKPHIVPLPKQALAVLGELRQHTMERKYVFSGRQRTRPMSENTVNMALRTMGWGPEKVTGHGFRATARTMLHETLNFSPDAIEAQLAHAVLDRLGSAYNRAQHLEERTRMMQTWADYLDGLKA</sequence>
<dbReference type="AlphaFoldDB" id="A0A432AWL9"/>
<dbReference type="InterPro" id="IPR010998">
    <property type="entry name" value="Integrase_recombinase_N"/>
</dbReference>
<dbReference type="InterPro" id="IPR002104">
    <property type="entry name" value="Integrase_catalytic"/>
</dbReference>
<name>A0A432AWL9_CHLPH</name>
<dbReference type="GO" id="GO:0006310">
    <property type="term" value="P:DNA recombination"/>
    <property type="evidence" value="ECO:0007669"/>
    <property type="project" value="UniProtKB-KW"/>
</dbReference>
<dbReference type="InterPro" id="IPR038488">
    <property type="entry name" value="Integrase_DNA-bd_sf"/>
</dbReference>
<dbReference type="GO" id="GO:0015074">
    <property type="term" value="P:DNA integration"/>
    <property type="evidence" value="ECO:0007669"/>
    <property type="project" value="UniProtKB-KW"/>
</dbReference>
<dbReference type="RefSeq" id="WP_126383701.1">
    <property type="nucleotide sequence ID" value="NZ_RXYK01000003.1"/>
</dbReference>